<name>A0ABU5ZVI3_9FLAO</name>
<protein>
    <submittedName>
        <fullName evidence="2">Leucine-rich repeat protein</fullName>
    </submittedName>
</protein>
<gene>
    <name evidence="2" type="ORF">U6A24_10310</name>
</gene>
<dbReference type="Proteomes" id="UP001327027">
    <property type="component" value="Unassembled WGS sequence"/>
</dbReference>
<dbReference type="InterPro" id="IPR044048">
    <property type="entry name" value="Big_12"/>
</dbReference>
<dbReference type="InterPro" id="IPR026906">
    <property type="entry name" value="LRR_5"/>
</dbReference>
<dbReference type="PANTHER" id="PTHR45661:SF3">
    <property type="entry name" value="IG-LIKE DOMAIN-CONTAINING PROTEIN"/>
    <property type="match status" value="1"/>
</dbReference>
<feature type="domain" description="Bacterial Ig-like" evidence="1">
    <location>
        <begin position="1133"/>
        <end position="1192"/>
    </location>
</feature>
<dbReference type="SUPFAM" id="SSF52058">
    <property type="entry name" value="L domain-like"/>
    <property type="match status" value="1"/>
</dbReference>
<dbReference type="InterPro" id="IPR032675">
    <property type="entry name" value="LRR_dom_sf"/>
</dbReference>
<dbReference type="Pfam" id="PF19078">
    <property type="entry name" value="Big_12"/>
    <property type="match status" value="1"/>
</dbReference>
<dbReference type="PANTHER" id="PTHR45661">
    <property type="entry name" value="SURFACE ANTIGEN"/>
    <property type="match status" value="1"/>
</dbReference>
<dbReference type="Pfam" id="PF13306">
    <property type="entry name" value="LRR_5"/>
    <property type="match status" value="6"/>
</dbReference>
<organism evidence="2 3">
    <name type="scientific">Aquimarina gracilis</name>
    <dbReference type="NCBI Taxonomy" id="874422"/>
    <lineage>
        <taxon>Bacteria</taxon>
        <taxon>Pseudomonadati</taxon>
        <taxon>Bacteroidota</taxon>
        <taxon>Flavobacteriia</taxon>
        <taxon>Flavobacteriales</taxon>
        <taxon>Flavobacteriaceae</taxon>
        <taxon>Aquimarina</taxon>
    </lineage>
</organism>
<dbReference type="Pfam" id="PF13585">
    <property type="entry name" value="CHU_C"/>
    <property type="match status" value="1"/>
</dbReference>
<comment type="caution">
    <text evidence="2">The sequence shown here is derived from an EMBL/GenBank/DDBJ whole genome shotgun (WGS) entry which is preliminary data.</text>
</comment>
<evidence type="ECO:0000313" key="2">
    <source>
        <dbReference type="EMBL" id="MEB3345857.1"/>
    </source>
</evidence>
<dbReference type="RefSeq" id="WP_324179885.1">
    <property type="nucleotide sequence ID" value="NZ_JAYKLX010000004.1"/>
</dbReference>
<accession>A0ABU5ZVI3</accession>
<keyword evidence="3" id="KW-1185">Reference proteome</keyword>
<evidence type="ECO:0000313" key="3">
    <source>
        <dbReference type="Proteomes" id="UP001327027"/>
    </source>
</evidence>
<dbReference type="Gene3D" id="3.40.50.12480">
    <property type="match status" value="1"/>
</dbReference>
<proteinExistence type="predicted"/>
<dbReference type="EMBL" id="JAYKLX010000004">
    <property type="protein sequence ID" value="MEB3345857.1"/>
    <property type="molecule type" value="Genomic_DNA"/>
</dbReference>
<sequence length="1392" mass="149859">MKKQFQLTIYTVFMVLTGLTGYGQNVGDIFTVDGITYEVTSLGNPNMVTITETSNENREDFTIPENVTYSGNDFTVTVIGAGAFGDNGLTNVTIPSSVIQITANAFTDNPDLKRVVSKSTNPPRLDPSAFGDRSDIALIVPDVSISIYENVAFGWTGFKSITGEVSDVTEGLEYNVTNTNPNTAEVIGYQGTATDVNIPETVTIGTTDYTVTRIGDNAFNPLPPFNNKALTSVTIPNSVTSIGNSAFNRSQLQGHLEIPNSVTSIENDAFNSRDVDAGLTSVTIPNSVTRIGQRAFAGNRLKSVTLPDKLQVLEMGVFVNNSLNEVTIPESVTEIQRSAFNANKLSRVHIPSNVTKIGQTAFMSKNYMVIVGLSSSDPPVLDISNGDCNRVFKDRCEENGSFTVIVPRGARGAYLTEDHWKDLNIIEELHFEGSFTYSDVPLVKKRSMHYQVISDLDRTVRVTGRVANGPLDVIIPEKVFHGVPYTVTAIGDFAFENNQLTSVEIPETVTSIGKFAFDNNQFTEVVIPNSVTTIGASAFRNSGLTGHLEIPNSVTEIRGGAFSRNKLTSVTIPDNPDFTKLDIGIFQDNLLTEVTIPANVEFIAKGSFSNNLELVTLVMKNPGPIDLSSEAFDFIIFGEDFISTEDRRPLIDVIVPRSDPPGRNKHEYLTSRGWGDHGFKSIKEEGDIGETFEKAGITYKITEFNPNTVTIIDNENTGDLTIPMKVERLEKGPFAISEERLVEYTITDIEAGAFQDNQLTRVIIPDSLASIGANAFAGNPGLATVELEGTDPPSIEESTFADRDQIDVIVPNGAFDNYVPAWNDFTFRSIKAKVNVGDTFTVERDANTAVIKYEVTAFGPTNTVTVINNEDDDRRLLEIFDPVAHVGHAFKVTKIGEHAFADRNIIGALTIPDGVESIEESAFQNNQLTSATLPESVTGIGESAFSGNQLTNVTLPDGVESIEAYAFSNNALSSITIPNNVTRIGEGAFSENVLSNVDMPESIETIGHRAFAGNSLTQVNIPNGVTSIGDGAFQDNQLTSVTIPENVTGIGANAFTNNPGLTTVVSRAFVPPSIEASTFTNADRGQIDLMVPSATPPGRIRANYEDVGWTGFRSIKEEIGVSIDAPTETADLSAFTVTFRFDQDVTGFTVDDIDFGNATANHFMGSGSIYTVEITPTPTSCDGTITIDLPVNAVNMPDSTNLPASARVAVETDSNDFVVIARNIMVQLDANGGATISPEDINNGSYGCGGSPNLSLDIDSFDCDDVGTPVTVTLTAAQGDQTATATAMVTVFGNCGSDSGSTLADFNSGFSPNGDGIADNLVIEGLEQYKNNVVKIYNLSQRLLFSAHYGGPGDAWDGTHKGSRVPVGSYVCIIDYNEPELGHETKMIYVNY</sequence>
<dbReference type="Gene3D" id="3.80.10.10">
    <property type="entry name" value="Ribonuclease Inhibitor"/>
    <property type="match status" value="6"/>
</dbReference>
<evidence type="ECO:0000259" key="1">
    <source>
        <dbReference type="Pfam" id="PF19078"/>
    </source>
</evidence>
<reference evidence="2 3" key="1">
    <citation type="journal article" date="2013" name="Int. J. Syst. Evol. Microbiol.">
        <title>Aquimarina gracilis sp. nov., isolated from the gut microflora of a mussel, Mytilus coruscus, and emended description of Aquimarina spongiae.</title>
        <authorList>
            <person name="Park S.C."/>
            <person name="Choe H.N."/>
            <person name="Baik K.S."/>
            <person name="Seong C.N."/>
        </authorList>
    </citation>
    <scope>NUCLEOTIDE SEQUENCE [LARGE SCALE GENOMIC DNA]</scope>
    <source>
        <strain evidence="2 3">PSC32</strain>
    </source>
</reference>
<dbReference type="InterPro" id="IPR053139">
    <property type="entry name" value="Surface_bspA-like"/>
</dbReference>